<keyword evidence="6 7" id="KW-0067">ATP-binding</keyword>
<comment type="caution">
    <text evidence="10">The sequence shown here is derived from an EMBL/GenBank/DDBJ whole genome shotgun (WGS) entry which is preliminary data.</text>
</comment>
<evidence type="ECO:0000256" key="1">
    <source>
        <dbReference type="ARBA" id="ARBA00012513"/>
    </source>
</evidence>
<dbReference type="EC" id="2.7.11.1" evidence="1"/>
<evidence type="ECO:0000256" key="6">
    <source>
        <dbReference type="ARBA" id="ARBA00022840"/>
    </source>
</evidence>
<reference evidence="10 11" key="1">
    <citation type="submission" date="2018-06" db="EMBL/GenBank/DDBJ databases">
        <title>Actinomadura craniellae sp. nov. isolated from marine sponge Craniella sp.</title>
        <authorList>
            <person name="Li L."/>
            <person name="Xu Q.H."/>
            <person name="Lin H.W."/>
            <person name="Lu Y.H."/>
        </authorList>
    </citation>
    <scope>NUCLEOTIDE SEQUENCE [LARGE SCALE GENOMIC DNA]</scope>
    <source>
        <strain evidence="10 11">LHW63021</strain>
    </source>
</reference>
<keyword evidence="5 10" id="KW-0418">Kinase</keyword>
<dbReference type="Pfam" id="PF00069">
    <property type="entry name" value="Pkinase"/>
    <property type="match status" value="2"/>
</dbReference>
<dbReference type="Pfam" id="PF08378">
    <property type="entry name" value="NERD"/>
    <property type="match status" value="1"/>
</dbReference>
<dbReference type="InterPro" id="IPR017441">
    <property type="entry name" value="Protein_kinase_ATP_BS"/>
</dbReference>
<sequence length="1406" mass="152763">MHGGGGVSNRWWGPRSDFPWEEDALRHVRDQMPRTDPYRAWQTFTFTARTGHVREVDLFAATRAGLFLVEIKSHPGRAINSGGTWIFHGHDRTRSFDNPLHLADLKCKQLREQLEWAAKELGLTRLRIPYIAPAVFLSAPDLRCEFDDVQKINVYGRDGAGTGLPGIWRGLLGGPPRGDLVPVSKQLHKLLTKIGVAGLRRHRRVGPFELAPKAFDAGPTWEDYLAENTALPGDQPRRIRVYLSELGATRDDRLSTRRAARREYLALQGISHEGIVQAEQFSDEHEAGPSIVFRHGAAWTRLDHFMAERGAELPVETRAEMVRQLGEALDHAHRRHLYHRALAARSVHVELDGRYPRLRICDWQVAARPDTSATSDTSLDAHIENSAGPYLAPEFGSREAEGAQLDVFGLGALTHLILTARPPAPDRRELAQRLGAEGALVPSAVDDAMSPAMDELVRRATALQPADRYESVRSFLDQLEAVEDELTAPDRADEPDLLEATRGATVAGWRIEKVLGKGSTAKALLVTRDGHERVLKVALSAAGRTRLEHEAAQLGRLGSPYIVRLVGGPHEIGDRTYLVLEQAGRQTLAQALKSQGRLTIDELQTLGGHLFQAVQYLEDEGVWHRDIKPDNLALKELPKKGRRLVLFDFSLADAADRNTHVGTPPYLDPFLGGDRRPVYDAAAERYAVAMTLHEMAGAELPAWGDGVVEPRLLPEGEQVPQLAEDSFDPLLRDRLVAFFRTALHRDPARRHASLTEMTLAWSDVFRDLDETLPATTAGTVGERAGTPEDARETAAALATEATPLVAAGLSARALSAALQQLGVSTVGELARIPATRVQRLRGVGLGPRNELQRRAREWRQQLAVAERSPESDVAVVTDLRRLGLDEVADRLPPKDADGIGSRVVRLLLALPDAEGRPSPVPPWAPHAEVAAYLEMDPSQVARLLGAARARWTKSARAVTALRATVLELLNAHGRVMEAGQLAAALLAARGCALDDPAARQAVAAACVRAAVETEEHLENPRLAKRRAHDRVLVAAVAEDDPSAPVEEELLDYAVELGARADRLVALPDAAAPLPSPAAVNRELSAVPRPEGMPPLSDTDLVSLAAGASRNAAATARLELYPRDLDPAKALTLAQAAGFLGGRGIEPGRLRERVLARFPELANLPEGSGDLRRLLQRELGVTVLVDGVGEDSRFVLRGRTLTGMSGGRPPLPGTGTRLGADTPADETWQRLRHAVERGGFLAVKAWADEAAAVRDALCTVPGVTVLHVADTFVAELRAIVTERGRPRWETVLAADSPDASPAARTGLARLVAEAFARIEERVRALDGTVLLHDPAPLGRYPGGLELLTRLRLAAGDPAERPDGLWLLCPMPDPRHDAAFDGHAVGAQGESEQVAVPSGFTSDLIRSM</sequence>
<proteinExistence type="predicted"/>
<evidence type="ECO:0000256" key="4">
    <source>
        <dbReference type="ARBA" id="ARBA00022741"/>
    </source>
</evidence>
<dbReference type="InterPro" id="IPR011528">
    <property type="entry name" value="NERD"/>
</dbReference>
<evidence type="ECO:0000313" key="10">
    <source>
        <dbReference type="EMBL" id="RAY15944.1"/>
    </source>
</evidence>
<feature type="binding site" evidence="7">
    <location>
        <position position="536"/>
    </location>
    <ligand>
        <name>ATP</name>
        <dbReference type="ChEBI" id="CHEBI:30616"/>
    </ligand>
</feature>
<feature type="domain" description="Protein kinase" evidence="8">
    <location>
        <begin position="188"/>
        <end position="482"/>
    </location>
</feature>
<keyword evidence="11" id="KW-1185">Reference proteome</keyword>
<dbReference type="GO" id="GO:0004674">
    <property type="term" value="F:protein serine/threonine kinase activity"/>
    <property type="evidence" value="ECO:0007669"/>
    <property type="project" value="UniProtKB-KW"/>
</dbReference>
<protein>
    <recommendedName>
        <fullName evidence="1">non-specific serine/threonine protein kinase</fullName>
        <ecNumber evidence="1">2.7.11.1</ecNumber>
    </recommendedName>
</protein>
<dbReference type="PANTHER" id="PTHR43289">
    <property type="entry name" value="MITOGEN-ACTIVATED PROTEIN KINASE KINASE KINASE 20-RELATED"/>
    <property type="match status" value="1"/>
</dbReference>
<accession>A0A365H9X0</accession>
<dbReference type="PROSITE" id="PS50965">
    <property type="entry name" value="NERD"/>
    <property type="match status" value="1"/>
</dbReference>
<dbReference type="GO" id="GO:0005524">
    <property type="term" value="F:ATP binding"/>
    <property type="evidence" value="ECO:0007669"/>
    <property type="project" value="UniProtKB-UniRule"/>
</dbReference>
<dbReference type="InterPro" id="IPR049832">
    <property type="entry name" value="BREX_PglW"/>
</dbReference>
<dbReference type="PANTHER" id="PTHR43289:SF6">
    <property type="entry name" value="SERINE_THREONINE-PROTEIN KINASE NEKL-3"/>
    <property type="match status" value="1"/>
</dbReference>
<evidence type="ECO:0000256" key="3">
    <source>
        <dbReference type="ARBA" id="ARBA00022679"/>
    </source>
</evidence>
<evidence type="ECO:0000259" key="8">
    <source>
        <dbReference type="PROSITE" id="PS50011"/>
    </source>
</evidence>
<dbReference type="SUPFAM" id="SSF56112">
    <property type="entry name" value="Protein kinase-like (PK-like)"/>
    <property type="match status" value="2"/>
</dbReference>
<dbReference type="Proteomes" id="UP000251891">
    <property type="component" value="Unassembled WGS sequence"/>
</dbReference>
<feature type="domain" description="Protein kinase" evidence="8">
    <location>
        <begin position="509"/>
        <end position="765"/>
    </location>
</feature>
<keyword evidence="3" id="KW-0808">Transferase</keyword>
<keyword evidence="4 7" id="KW-0547">Nucleotide-binding</keyword>
<organism evidence="10 11">
    <name type="scientific">Actinomadura craniellae</name>
    <dbReference type="NCBI Taxonomy" id="2231787"/>
    <lineage>
        <taxon>Bacteria</taxon>
        <taxon>Bacillati</taxon>
        <taxon>Actinomycetota</taxon>
        <taxon>Actinomycetes</taxon>
        <taxon>Streptosporangiales</taxon>
        <taxon>Thermomonosporaceae</taxon>
        <taxon>Actinomadura</taxon>
    </lineage>
</organism>
<evidence type="ECO:0000256" key="7">
    <source>
        <dbReference type="PROSITE-ProRule" id="PRU10141"/>
    </source>
</evidence>
<gene>
    <name evidence="10" type="primary">pglW</name>
    <name evidence="10" type="ORF">DPM19_09350</name>
</gene>
<dbReference type="Gene3D" id="1.10.510.10">
    <property type="entry name" value="Transferase(Phosphotransferase) domain 1"/>
    <property type="match status" value="2"/>
</dbReference>
<dbReference type="PROSITE" id="PS00107">
    <property type="entry name" value="PROTEIN_KINASE_ATP"/>
    <property type="match status" value="1"/>
</dbReference>
<dbReference type="SMART" id="SM00220">
    <property type="entry name" value="S_TKc"/>
    <property type="match status" value="1"/>
</dbReference>
<dbReference type="PROSITE" id="PS50011">
    <property type="entry name" value="PROTEIN_KINASE_DOM"/>
    <property type="match status" value="2"/>
</dbReference>
<evidence type="ECO:0000256" key="2">
    <source>
        <dbReference type="ARBA" id="ARBA00022527"/>
    </source>
</evidence>
<dbReference type="InterPro" id="IPR011009">
    <property type="entry name" value="Kinase-like_dom_sf"/>
</dbReference>
<feature type="domain" description="NERD" evidence="9">
    <location>
        <begin position="16"/>
        <end position="133"/>
    </location>
</feature>
<dbReference type="EMBL" id="QLYX01000003">
    <property type="protein sequence ID" value="RAY15944.1"/>
    <property type="molecule type" value="Genomic_DNA"/>
</dbReference>
<keyword evidence="2" id="KW-0723">Serine/threonine-protein kinase</keyword>
<name>A0A365H9X0_9ACTN</name>
<dbReference type="NCBIfam" id="NF033442">
    <property type="entry name" value="BREX_PglW"/>
    <property type="match status" value="1"/>
</dbReference>
<evidence type="ECO:0000259" key="9">
    <source>
        <dbReference type="PROSITE" id="PS50965"/>
    </source>
</evidence>
<dbReference type="InterPro" id="IPR000719">
    <property type="entry name" value="Prot_kinase_dom"/>
</dbReference>
<evidence type="ECO:0000256" key="5">
    <source>
        <dbReference type="ARBA" id="ARBA00022777"/>
    </source>
</evidence>
<evidence type="ECO:0000313" key="11">
    <source>
        <dbReference type="Proteomes" id="UP000251891"/>
    </source>
</evidence>